<evidence type="ECO:0000313" key="1">
    <source>
        <dbReference type="EMBL" id="QJA99357.1"/>
    </source>
</evidence>
<dbReference type="AlphaFoldDB" id="A0A6M3LVM7"/>
<reference evidence="1" key="1">
    <citation type="submission" date="2020-03" db="EMBL/GenBank/DDBJ databases">
        <title>The deep terrestrial virosphere.</title>
        <authorList>
            <person name="Holmfeldt K."/>
            <person name="Nilsson E."/>
            <person name="Simone D."/>
            <person name="Lopez-Fernandez M."/>
            <person name="Wu X."/>
            <person name="de Brujin I."/>
            <person name="Lundin D."/>
            <person name="Andersson A."/>
            <person name="Bertilsson S."/>
            <person name="Dopson M."/>
        </authorList>
    </citation>
    <scope>NUCLEOTIDE SEQUENCE</scope>
    <source>
        <strain evidence="1">MM171A01128</strain>
        <strain evidence="2">MM171B01055</strain>
    </source>
</reference>
<dbReference type="EMBL" id="MT143645">
    <property type="protein sequence ID" value="QJA99357.1"/>
    <property type="molecule type" value="Genomic_DNA"/>
</dbReference>
<proteinExistence type="predicted"/>
<protein>
    <submittedName>
        <fullName evidence="1">Uncharacterized protein</fullName>
    </submittedName>
</protein>
<dbReference type="EMBL" id="MT143809">
    <property type="protein sequence ID" value="QJB02820.1"/>
    <property type="molecule type" value="Genomic_DNA"/>
</dbReference>
<organism evidence="1">
    <name type="scientific">viral metagenome</name>
    <dbReference type="NCBI Taxonomy" id="1070528"/>
    <lineage>
        <taxon>unclassified sequences</taxon>
        <taxon>metagenomes</taxon>
        <taxon>organismal metagenomes</taxon>
    </lineage>
</organism>
<evidence type="ECO:0000313" key="2">
    <source>
        <dbReference type="EMBL" id="QJB02820.1"/>
    </source>
</evidence>
<gene>
    <name evidence="1" type="ORF">MM171A01128_0011</name>
    <name evidence="2" type="ORF">MM171B01055_0007</name>
</gene>
<accession>A0A6M3LVM7</accession>
<name>A0A6M3LVM7_9ZZZZ</name>
<sequence>MTKEQLDKTIEKIQEILGLETDPNGQPNMLLIRDEEDQILQGIDFTEEVIELAQFIDDNFSYNGRKQNGSRY</sequence>